<proteinExistence type="inferred from homology"/>
<dbReference type="InterPro" id="IPR000286">
    <property type="entry name" value="HDACs"/>
</dbReference>
<dbReference type="GO" id="GO:0004407">
    <property type="term" value="F:histone deacetylase activity"/>
    <property type="evidence" value="ECO:0007669"/>
    <property type="project" value="TreeGrafter"/>
</dbReference>
<protein>
    <recommendedName>
        <fullName evidence="6">Histone deacetylase domain-containing protein</fullName>
    </recommendedName>
</protein>
<dbReference type="GO" id="GO:0046872">
    <property type="term" value="F:metal ion binding"/>
    <property type="evidence" value="ECO:0007669"/>
    <property type="project" value="UniProtKB-KW"/>
</dbReference>
<dbReference type="EMBL" id="UINC01002055">
    <property type="protein sequence ID" value="SUZ92401.1"/>
    <property type="molecule type" value="Genomic_DNA"/>
</dbReference>
<accession>A0A381RMC2</accession>
<dbReference type="AlphaFoldDB" id="A0A381RMC2"/>
<evidence type="ECO:0000313" key="7">
    <source>
        <dbReference type="EMBL" id="SUZ92401.1"/>
    </source>
</evidence>
<evidence type="ECO:0000259" key="6">
    <source>
        <dbReference type="Pfam" id="PF00850"/>
    </source>
</evidence>
<evidence type="ECO:0000256" key="3">
    <source>
        <dbReference type="ARBA" id="ARBA00022723"/>
    </source>
</evidence>
<dbReference type="PRINTS" id="PR01270">
    <property type="entry name" value="HDASUPER"/>
</dbReference>
<keyword evidence="3" id="KW-0479">Metal-binding</keyword>
<keyword evidence="4" id="KW-0378">Hydrolase</keyword>
<comment type="cofactor">
    <cofactor evidence="1">
        <name>Zn(2+)</name>
        <dbReference type="ChEBI" id="CHEBI:29105"/>
    </cofactor>
</comment>
<dbReference type="PANTHER" id="PTHR10625">
    <property type="entry name" value="HISTONE DEACETYLASE HDAC1-RELATED"/>
    <property type="match status" value="1"/>
</dbReference>
<dbReference type="SUPFAM" id="SSF52768">
    <property type="entry name" value="Arginase/deacetylase"/>
    <property type="match status" value="1"/>
</dbReference>
<feature type="domain" description="Histone deacetylase" evidence="6">
    <location>
        <begin position="28"/>
        <end position="351"/>
    </location>
</feature>
<name>A0A381RMC2_9ZZZZ</name>
<reference evidence="7" key="1">
    <citation type="submission" date="2018-05" db="EMBL/GenBank/DDBJ databases">
        <authorList>
            <person name="Lanie J.A."/>
            <person name="Ng W.-L."/>
            <person name="Kazmierczak K.M."/>
            <person name="Andrzejewski T.M."/>
            <person name="Davidsen T.M."/>
            <person name="Wayne K.J."/>
            <person name="Tettelin H."/>
            <person name="Glass J.I."/>
            <person name="Rusch D."/>
            <person name="Podicherti R."/>
            <person name="Tsui H.-C.T."/>
            <person name="Winkler M.E."/>
        </authorList>
    </citation>
    <scope>NUCLEOTIDE SEQUENCE</scope>
</reference>
<dbReference type="PANTHER" id="PTHR10625:SF17">
    <property type="entry name" value="HISTONE DEACETYLASE 8"/>
    <property type="match status" value="1"/>
</dbReference>
<organism evidence="7">
    <name type="scientific">marine metagenome</name>
    <dbReference type="NCBI Taxonomy" id="408172"/>
    <lineage>
        <taxon>unclassified sequences</taxon>
        <taxon>metagenomes</taxon>
        <taxon>ecological metagenomes</taxon>
    </lineage>
</organism>
<dbReference type="CDD" id="cd10001">
    <property type="entry name" value="HDAC_classII_APAH"/>
    <property type="match status" value="1"/>
</dbReference>
<comment type="similarity">
    <text evidence="2">Belongs to the histone deacetylase family.</text>
</comment>
<gene>
    <name evidence="7" type="ORF">METZ01_LOCUS45255</name>
</gene>
<dbReference type="Pfam" id="PF00850">
    <property type="entry name" value="Hist_deacetyl"/>
    <property type="match status" value="1"/>
</dbReference>
<dbReference type="Gene3D" id="3.40.800.20">
    <property type="entry name" value="Histone deacetylase domain"/>
    <property type="match status" value="1"/>
</dbReference>
<keyword evidence="5" id="KW-0862">Zinc</keyword>
<evidence type="ECO:0000256" key="5">
    <source>
        <dbReference type="ARBA" id="ARBA00022833"/>
    </source>
</evidence>
<dbReference type="GO" id="GO:0016787">
    <property type="term" value="F:hydrolase activity"/>
    <property type="evidence" value="ECO:0007669"/>
    <property type="project" value="UniProtKB-KW"/>
</dbReference>
<dbReference type="InterPro" id="IPR037138">
    <property type="entry name" value="His_deacetylse_dom_sf"/>
</dbReference>
<dbReference type="GO" id="GO:0040029">
    <property type="term" value="P:epigenetic regulation of gene expression"/>
    <property type="evidence" value="ECO:0007669"/>
    <property type="project" value="TreeGrafter"/>
</dbReference>
<dbReference type="InterPro" id="IPR023801">
    <property type="entry name" value="His_deacetylse_dom"/>
</dbReference>
<evidence type="ECO:0000256" key="2">
    <source>
        <dbReference type="ARBA" id="ARBA00005947"/>
    </source>
</evidence>
<evidence type="ECO:0000256" key="1">
    <source>
        <dbReference type="ARBA" id="ARBA00001947"/>
    </source>
</evidence>
<dbReference type="InterPro" id="IPR023696">
    <property type="entry name" value="Ureohydrolase_dom_sf"/>
</dbReference>
<sequence length="356" mass="39690">MITIYSEKHRLRNAKTELFGGLLVPPYENPSRADIVLERVNSEKLGEVIAPREFGMEPVLALHDAEFVEFLQVAWEEWSQTEYEGEAIPTCWPARRMSQRRPDYIDGKVGYYGFSSETSISEGTWEAALASKDVALTGAELLLKANETGMSISTPLNANSTQGVFSLCRPPGHHAAFDMFGGYCFLNNAAIAAQWLRDNGIERVAILDVDFHHGNGTQDIFYDRQDVLYLSLHGDPRDAFPHFSGYSDETGQDAGVGATFNCPLPPGTQFKTWCDKLKECMAKIDQFETEVLVVSLGVDTFEKDPISFFKLKSDDFLSIGKLIADLKRPTLFVMEGGYDIKELGINVVNVLQGFED</sequence>
<evidence type="ECO:0000256" key="4">
    <source>
        <dbReference type="ARBA" id="ARBA00022801"/>
    </source>
</evidence>